<feature type="transmembrane region" description="Helical" evidence="2">
    <location>
        <begin position="84"/>
        <end position="105"/>
    </location>
</feature>
<dbReference type="SUPFAM" id="SSF51735">
    <property type="entry name" value="NAD(P)-binding Rossmann-fold domains"/>
    <property type="match status" value="1"/>
</dbReference>
<dbReference type="RefSeq" id="WP_215818542.1">
    <property type="nucleotide sequence ID" value="NZ_JAGSOY010000006.1"/>
</dbReference>
<dbReference type="PANTHER" id="PTHR43318:SF1">
    <property type="entry name" value="POLYSACCHARIDE BIOSYNTHESIS PROTEIN EPSC-RELATED"/>
    <property type="match status" value="1"/>
</dbReference>
<dbReference type="Pfam" id="PF13727">
    <property type="entry name" value="CoA_binding_3"/>
    <property type="match status" value="1"/>
</dbReference>
<keyword evidence="5" id="KW-1185">Reference proteome</keyword>
<proteinExistence type="inferred from homology"/>
<dbReference type="EMBL" id="JAGSOY010000006">
    <property type="protein sequence ID" value="MBU2710386.1"/>
    <property type="molecule type" value="Genomic_DNA"/>
</dbReference>
<dbReference type="InterPro" id="IPR003869">
    <property type="entry name" value="Polysac_CapD-like"/>
</dbReference>
<dbReference type="Proteomes" id="UP000690515">
    <property type="component" value="Unassembled WGS sequence"/>
</dbReference>
<comment type="caution">
    <text evidence="4">The sequence shown here is derived from an EMBL/GenBank/DDBJ whole genome shotgun (WGS) entry which is preliminary data.</text>
</comment>
<gene>
    <name evidence="4" type="ORF">KCG35_04895</name>
</gene>
<protein>
    <submittedName>
        <fullName evidence="4">Polysaccharide biosynthesis protein</fullName>
    </submittedName>
</protein>
<keyword evidence="2" id="KW-1133">Transmembrane helix</keyword>
<name>A0ABS5ZAR4_9GAMM</name>
<sequence length="673" mass="75139">MNIKKLLLSLPRRLKRIIGLIADVLMTWLSLWLAFFIRLGTDQIINPFEQDHYILFVSAPFIAIPVFIRMGLYRAVLRYMGRDAFLSIFKAVTLSSLILALAVFWAKDEVFVPRSVILNYWALSLLFIGGFRWLIRSWLGSYLHSTVVEDAKYKLQKTPVAIYGAGQAGFELLGALERGRQLQPVAFVDDDRSIANRMIGGLKVYTPKHIIQMINEAGVQEILLAMPTLKRAEKRQILENLQGYPLHVRTVPSVTELAQGKVKVQDIREVEVADVLGRDVVKPDKTLLARCIRGKVVLVTGAGGSIGAELCRQIISQKPELLILYEHSEFNLYTIHDELKRHEMVVSDQVSIVPLLGSVLDICRLMSIFSGYQIDTVYHAAAYKHVPIVEHNPIEGFRNNVLGTTYTALAAIAGQVNHFVLISTDKAVRPTNIMGATKRAAELVLQALADEKQVVISDIIDNSQYKTPYKNLTCFTMVRFGNVLGSSGSVIPRFREQLAGGGPITVTHPEITRYFMTIPEASQLVIQAGAMGSGGEVFVLDMGEPVKINDLAIKMVNLSGLTVKSESNTEGDIEIVYTGLRPGEKLYEELLIGDENWPTDHSMIMKANEHKYGWLELTHYLKTLNKQLVEGDIPAFRDQLEKLVLGYQPGPIVDYLYQIGQEDPAPVVLENVG</sequence>
<dbReference type="CDD" id="cd05237">
    <property type="entry name" value="UDP_invert_4-6DH_SDR_e"/>
    <property type="match status" value="1"/>
</dbReference>
<evidence type="ECO:0000313" key="5">
    <source>
        <dbReference type="Proteomes" id="UP000690515"/>
    </source>
</evidence>
<dbReference type="InterPro" id="IPR029063">
    <property type="entry name" value="SAM-dependent_MTases_sf"/>
</dbReference>
<dbReference type="Pfam" id="PF02719">
    <property type="entry name" value="Polysacc_synt_2"/>
    <property type="match status" value="1"/>
</dbReference>
<organism evidence="4 5">
    <name type="scientific">Zooshikella harenae</name>
    <dbReference type="NCBI Taxonomy" id="2827238"/>
    <lineage>
        <taxon>Bacteria</taxon>
        <taxon>Pseudomonadati</taxon>
        <taxon>Pseudomonadota</taxon>
        <taxon>Gammaproteobacteria</taxon>
        <taxon>Oceanospirillales</taxon>
        <taxon>Zooshikellaceae</taxon>
        <taxon>Zooshikella</taxon>
    </lineage>
</organism>
<dbReference type="PANTHER" id="PTHR43318">
    <property type="entry name" value="UDP-N-ACETYLGLUCOSAMINE 4,6-DEHYDRATASE"/>
    <property type="match status" value="1"/>
</dbReference>
<comment type="similarity">
    <text evidence="1">Belongs to the polysaccharide synthase family.</text>
</comment>
<dbReference type="SUPFAM" id="SSF53335">
    <property type="entry name" value="S-adenosyl-L-methionine-dependent methyltransferases"/>
    <property type="match status" value="1"/>
</dbReference>
<keyword evidence="2" id="KW-0812">Transmembrane</keyword>
<evidence type="ECO:0000256" key="1">
    <source>
        <dbReference type="ARBA" id="ARBA00007430"/>
    </source>
</evidence>
<evidence type="ECO:0000256" key="2">
    <source>
        <dbReference type="SAM" id="Phobius"/>
    </source>
</evidence>
<dbReference type="Gene3D" id="3.40.50.720">
    <property type="entry name" value="NAD(P)-binding Rossmann-like Domain"/>
    <property type="match status" value="2"/>
</dbReference>
<evidence type="ECO:0000313" key="4">
    <source>
        <dbReference type="EMBL" id="MBU2710386.1"/>
    </source>
</evidence>
<feature type="transmembrane region" description="Helical" evidence="2">
    <location>
        <begin position="53"/>
        <end position="72"/>
    </location>
</feature>
<feature type="transmembrane region" description="Helical" evidence="2">
    <location>
        <begin position="117"/>
        <end position="135"/>
    </location>
</feature>
<reference evidence="4 5" key="1">
    <citation type="submission" date="2021-04" db="EMBL/GenBank/DDBJ databases">
        <authorList>
            <person name="Pira H."/>
            <person name="Risdian C."/>
            <person name="Wink J."/>
        </authorList>
    </citation>
    <scope>NUCLEOTIDE SEQUENCE [LARGE SCALE GENOMIC DNA]</scope>
    <source>
        <strain evidence="4 5">WH53</strain>
    </source>
</reference>
<dbReference type="InterPro" id="IPR036291">
    <property type="entry name" value="NAD(P)-bd_dom_sf"/>
</dbReference>
<evidence type="ECO:0000259" key="3">
    <source>
        <dbReference type="Pfam" id="PF02719"/>
    </source>
</evidence>
<accession>A0ABS5ZAR4</accession>
<dbReference type="InterPro" id="IPR051203">
    <property type="entry name" value="Polysaccharide_Synthase-Rel"/>
</dbReference>
<feature type="transmembrane region" description="Helical" evidence="2">
    <location>
        <begin position="20"/>
        <end position="41"/>
    </location>
</feature>
<feature type="domain" description="Polysaccharide biosynthesis protein CapD-like" evidence="3">
    <location>
        <begin position="297"/>
        <end position="608"/>
    </location>
</feature>
<keyword evidence="2" id="KW-0472">Membrane</keyword>